<dbReference type="OrthoDB" id="5365701at2759"/>
<feature type="region of interest" description="Disordered" evidence="1">
    <location>
        <begin position="106"/>
        <end position="196"/>
    </location>
</feature>
<evidence type="ECO:0000256" key="1">
    <source>
        <dbReference type="SAM" id="MobiDB-lite"/>
    </source>
</evidence>
<keyword evidence="5" id="KW-1185">Reference proteome</keyword>
<protein>
    <submittedName>
        <fullName evidence="4">Rho1 guanine nucleotide exchange factor 3</fullName>
    </submittedName>
</protein>
<dbReference type="InterPro" id="IPR000219">
    <property type="entry name" value="DH_dom"/>
</dbReference>
<dbReference type="EMBL" id="WJXW01000008">
    <property type="protein sequence ID" value="KAF9734146.1"/>
    <property type="molecule type" value="Genomic_DNA"/>
</dbReference>
<dbReference type="InterPro" id="IPR001849">
    <property type="entry name" value="PH_domain"/>
</dbReference>
<feature type="compositionally biased region" description="Low complexity" evidence="1">
    <location>
        <begin position="128"/>
        <end position="145"/>
    </location>
</feature>
<dbReference type="Gene3D" id="2.30.29.30">
    <property type="entry name" value="Pleckstrin-homology domain (PH domain)/Phosphotyrosine-binding domain (PTB)"/>
    <property type="match status" value="1"/>
</dbReference>
<evidence type="ECO:0000313" key="5">
    <source>
        <dbReference type="Proteomes" id="UP000756921"/>
    </source>
</evidence>
<dbReference type="AlphaFoldDB" id="A0A9P6GF96"/>
<organism evidence="4 5">
    <name type="scientific">Paraphaeosphaeria minitans</name>
    <dbReference type="NCBI Taxonomy" id="565426"/>
    <lineage>
        <taxon>Eukaryota</taxon>
        <taxon>Fungi</taxon>
        <taxon>Dikarya</taxon>
        <taxon>Ascomycota</taxon>
        <taxon>Pezizomycotina</taxon>
        <taxon>Dothideomycetes</taxon>
        <taxon>Pleosporomycetidae</taxon>
        <taxon>Pleosporales</taxon>
        <taxon>Massarineae</taxon>
        <taxon>Didymosphaeriaceae</taxon>
        <taxon>Paraphaeosphaeria</taxon>
    </lineage>
</organism>
<dbReference type="Pfam" id="PF00621">
    <property type="entry name" value="RhoGEF"/>
    <property type="match status" value="1"/>
</dbReference>
<accession>A0A9P6GF96</accession>
<dbReference type="SUPFAM" id="SSF48065">
    <property type="entry name" value="DBL homology domain (DH-domain)"/>
    <property type="match status" value="1"/>
</dbReference>
<dbReference type="Gene3D" id="1.20.900.10">
    <property type="entry name" value="Dbl homology (DH) domain"/>
    <property type="match status" value="1"/>
</dbReference>
<name>A0A9P6GF96_9PLEO</name>
<comment type="caution">
    <text evidence="4">The sequence shown here is derived from an EMBL/GenBank/DDBJ whole genome shotgun (WGS) entry which is preliminary data.</text>
</comment>
<dbReference type="PROSITE" id="PS50010">
    <property type="entry name" value="DH_2"/>
    <property type="match status" value="1"/>
</dbReference>
<dbReference type="SMART" id="SM00233">
    <property type="entry name" value="PH"/>
    <property type="match status" value="1"/>
</dbReference>
<evidence type="ECO:0000259" key="2">
    <source>
        <dbReference type="PROSITE" id="PS50003"/>
    </source>
</evidence>
<feature type="region of interest" description="Disordered" evidence="1">
    <location>
        <begin position="223"/>
        <end position="272"/>
    </location>
</feature>
<feature type="compositionally biased region" description="Polar residues" evidence="1">
    <location>
        <begin position="223"/>
        <end position="246"/>
    </location>
</feature>
<dbReference type="PROSITE" id="PS50003">
    <property type="entry name" value="PH_DOMAIN"/>
    <property type="match status" value="1"/>
</dbReference>
<dbReference type="Proteomes" id="UP000756921">
    <property type="component" value="Unassembled WGS sequence"/>
</dbReference>
<gene>
    <name evidence="4" type="ORF">PMIN01_08489</name>
</gene>
<dbReference type="PANTHER" id="PTHR46572:SF1">
    <property type="entry name" value="RHO1 GUANINE NUCLEOTIDE EXCHANGE FACTOR TUS1"/>
    <property type="match status" value="1"/>
</dbReference>
<dbReference type="InterPro" id="IPR052233">
    <property type="entry name" value="Rho-type_GEFs"/>
</dbReference>
<dbReference type="GO" id="GO:0005085">
    <property type="term" value="F:guanyl-nucleotide exchange factor activity"/>
    <property type="evidence" value="ECO:0007669"/>
    <property type="project" value="InterPro"/>
</dbReference>
<dbReference type="InterPro" id="IPR035899">
    <property type="entry name" value="DBL_dom_sf"/>
</dbReference>
<dbReference type="InterPro" id="IPR011993">
    <property type="entry name" value="PH-like_dom_sf"/>
</dbReference>
<evidence type="ECO:0000313" key="4">
    <source>
        <dbReference type="EMBL" id="KAF9734146.1"/>
    </source>
</evidence>
<reference evidence="4" key="1">
    <citation type="journal article" date="2020" name="Mol. Plant Microbe Interact.">
        <title>Genome Sequence of the Biocontrol Agent Coniothyrium minitans strain Conio (IMI 134523).</title>
        <authorList>
            <person name="Patel D."/>
            <person name="Shittu T.A."/>
            <person name="Baroncelli R."/>
            <person name="Muthumeenakshi S."/>
            <person name="Osborne T.H."/>
            <person name="Janganan T.K."/>
            <person name="Sreenivasaprasad S."/>
        </authorList>
    </citation>
    <scope>NUCLEOTIDE SEQUENCE</scope>
    <source>
        <strain evidence="4">Conio</strain>
    </source>
</reference>
<feature type="region of interest" description="Disordered" evidence="1">
    <location>
        <begin position="69"/>
        <end position="93"/>
    </location>
</feature>
<dbReference type="PANTHER" id="PTHR46572">
    <property type="entry name" value="RHO1 GDP-GTP EXCHANGE PROTEIN 1-RELATED"/>
    <property type="match status" value="1"/>
</dbReference>
<feature type="domain" description="DH" evidence="3">
    <location>
        <begin position="278"/>
        <end position="467"/>
    </location>
</feature>
<feature type="region of interest" description="Disordered" evidence="1">
    <location>
        <begin position="1"/>
        <end position="26"/>
    </location>
</feature>
<proteinExistence type="predicted"/>
<sequence>MDSTSRAVGKVRQAAAGNSEDEHKDVDVVEANTYYQNTVLNDQVNEHQVSDGTTTDIKSLLLRIDDAIESNSNDAPPSYEGQGAKAPEDEKVQADILDDIEKSMLPFMPPVSTSRHPSVVVTEDESAEASQEQSISETAESSTQTPLPIPSDDVTEDVWCSPDAHHSDTALSQHSATNEDQEDEKPPPLPPRCNASSLLAPAQSELKKTSSWDDIFAPLATTSPLPLTNPSSEKNSSQPSDNSLTESPPPLAKKPSNLYSPDTDTKDIASPALTAGINPGKIWASIVLDEEKFIERMNKFTNIFYGVVVKEWPVLEKHMEAIVLARQLAPLHQEYILDVVREQTQQNPFAVCDPRLFATWASKTYRVLKEYSRRYPHALYALRLTQNRDKKFGPCIDTIGLNLTQVGQSWEDHLVLPIAQLDTYIIQLQGIAQWLDEGSVPVPTKEQSRVKATLETLQMLKTQCSNLSEKSISQEEIQSMHRKVHTVDTSLVDVLELTSPDRRIVYHGSTALRLNSRGPWKPMQVVLLDNYIFWGKLKSTKDVNHKGMMTDSIRVIEKPVSVTQIAIRLPPDSTKSRTSSYLDELPRGVTLYELFIDVNLKPGSLTTHTIGAFSSEERNSWYQKLGEVAGTNPP</sequence>
<feature type="domain" description="PH" evidence="2">
    <location>
        <begin position="503"/>
        <end position="630"/>
    </location>
</feature>
<evidence type="ECO:0000259" key="3">
    <source>
        <dbReference type="PROSITE" id="PS50010"/>
    </source>
</evidence>
<feature type="compositionally biased region" description="Polar residues" evidence="1">
    <location>
        <begin position="169"/>
        <end position="178"/>
    </location>
</feature>
<dbReference type="SUPFAM" id="SSF50729">
    <property type="entry name" value="PH domain-like"/>
    <property type="match status" value="1"/>
</dbReference>